<evidence type="ECO:0000256" key="4">
    <source>
        <dbReference type="ARBA" id="ARBA00023136"/>
    </source>
</evidence>
<evidence type="ECO:0000256" key="6">
    <source>
        <dbReference type="SAM" id="SignalP"/>
    </source>
</evidence>
<keyword evidence="2 5" id="KW-0812">Transmembrane</keyword>
<comment type="caution">
    <text evidence="7">The sequence shown here is derived from an EMBL/GenBank/DDBJ whole genome shotgun (WGS) entry which is preliminary data.</text>
</comment>
<dbReference type="InterPro" id="IPR028994">
    <property type="entry name" value="Integrin_alpha_N"/>
</dbReference>
<evidence type="ECO:0000313" key="8">
    <source>
        <dbReference type="Proteomes" id="UP001165289"/>
    </source>
</evidence>
<dbReference type="PANTHER" id="PTHR21419:SF23">
    <property type="entry name" value="PROTEIN DEFECTIVE IN EXINE FORMATION 1"/>
    <property type="match status" value="1"/>
</dbReference>
<dbReference type="InterPro" id="IPR045232">
    <property type="entry name" value="FAM234"/>
</dbReference>
<dbReference type="AlphaFoldDB" id="A0AAV7JTW5"/>
<feature type="chain" id="PRO_5043395230" evidence="6">
    <location>
        <begin position="27"/>
        <end position="689"/>
    </location>
</feature>
<keyword evidence="4 5" id="KW-0472">Membrane</keyword>
<evidence type="ECO:0000313" key="7">
    <source>
        <dbReference type="EMBL" id="KAI6652382.1"/>
    </source>
</evidence>
<evidence type="ECO:0000256" key="3">
    <source>
        <dbReference type="ARBA" id="ARBA00022989"/>
    </source>
</evidence>
<dbReference type="Proteomes" id="UP001165289">
    <property type="component" value="Unassembled WGS sequence"/>
</dbReference>
<dbReference type="InterPro" id="IPR011047">
    <property type="entry name" value="Quinoprotein_ADH-like_sf"/>
</dbReference>
<dbReference type="GO" id="GO:0016020">
    <property type="term" value="C:membrane"/>
    <property type="evidence" value="ECO:0007669"/>
    <property type="project" value="UniProtKB-SubCell"/>
</dbReference>
<protein>
    <submittedName>
        <fullName evidence="7">Protein DEFECTIVE IN EXINE FORMATION 1-like isoform X1</fullName>
    </submittedName>
</protein>
<dbReference type="Gene3D" id="2.130.10.10">
    <property type="entry name" value="YVTN repeat-like/Quinoprotein amine dehydrogenase"/>
    <property type="match status" value="1"/>
</dbReference>
<reference evidence="7 8" key="1">
    <citation type="journal article" date="2023" name="BMC Biol.">
        <title>The compact genome of the sponge Oopsacas minuta (Hexactinellida) is lacking key metazoan core genes.</title>
        <authorList>
            <person name="Santini S."/>
            <person name="Schenkelaars Q."/>
            <person name="Jourda C."/>
            <person name="Duchesne M."/>
            <person name="Belahbib H."/>
            <person name="Rocher C."/>
            <person name="Selva M."/>
            <person name="Riesgo A."/>
            <person name="Vervoort M."/>
            <person name="Leys S.P."/>
            <person name="Kodjabachian L."/>
            <person name="Le Bivic A."/>
            <person name="Borchiellini C."/>
            <person name="Claverie J.M."/>
            <person name="Renard E."/>
        </authorList>
    </citation>
    <scope>NUCLEOTIDE SEQUENCE [LARGE SCALE GENOMIC DNA]</scope>
    <source>
        <strain evidence="7">SPO-2</strain>
    </source>
</reference>
<keyword evidence="8" id="KW-1185">Reference proteome</keyword>
<gene>
    <name evidence="7" type="ORF">LOD99_7396</name>
</gene>
<dbReference type="EMBL" id="JAKMXF010000299">
    <property type="protein sequence ID" value="KAI6652382.1"/>
    <property type="molecule type" value="Genomic_DNA"/>
</dbReference>
<organism evidence="7 8">
    <name type="scientific">Oopsacas minuta</name>
    <dbReference type="NCBI Taxonomy" id="111878"/>
    <lineage>
        <taxon>Eukaryota</taxon>
        <taxon>Metazoa</taxon>
        <taxon>Porifera</taxon>
        <taxon>Hexactinellida</taxon>
        <taxon>Hexasterophora</taxon>
        <taxon>Lyssacinosida</taxon>
        <taxon>Leucopsacidae</taxon>
        <taxon>Oopsacas</taxon>
    </lineage>
</organism>
<feature type="signal peptide" evidence="6">
    <location>
        <begin position="1"/>
        <end position="26"/>
    </location>
</feature>
<accession>A0AAV7JTW5</accession>
<dbReference type="InterPro" id="IPR015943">
    <property type="entry name" value="WD40/YVTN_repeat-like_dom_sf"/>
</dbReference>
<dbReference type="PANTHER" id="PTHR21419">
    <property type="match status" value="1"/>
</dbReference>
<feature type="transmembrane region" description="Helical" evidence="5">
    <location>
        <begin position="663"/>
        <end position="681"/>
    </location>
</feature>
<proteinExistence type="predicted"/>
<dbReference type="SUPFAM" id="SSF69318">
    <property type="entry name" value="Integrin alpha N-terminal domain"/>
    <property type="match status" value="1"/>
</dbReference>
<evidence type="ECO:0000256" key="2">
    <source>
        <dbReference type="ARBA" id="ARBA00022692"/>
    </source>
</evidence>
<keyword evidence="6" id="KW-0732">Signal</keyword>
<name>A0AAV7JTW5_9METZ</name>
<comment type="subcellular location">
    <subcellularLocation>
        <location evidence="1">Membrane</location>
        <topology evidence="1">Single-pass membrane protein</topology>
    </subcellularLocation>
</comment>
<sequence>MPNFMVYNIYLFFLLGIIHRCHITYANDDGTKCPFTYRILWSSTYTRSPFLSSPLICELDGDKLPDIVGTLASGEVFGIHGESGYIMDNWPLYLNDVQFHSGPMLFDYNHDGLDDIVLFTEKGKILFLSSQGKLFSSDTVQIPSLPFPRYWFLKNNQVRIDEILQDFSENFLKHNDFPLYDTLSILGIDPNNSSLLFIPPHIHSTPLLGNIQIESNSREFIISLSFYFNPSEYLTEKSLRLLGGLDREDLNKYLIDAILILDPSLKFIIQFKLLSVNMLDSFEPALILSTPVIYNFQRSAERSLIVTSISGTLYKLVLPNLKFASGFPIVLGSSISNTPVIYDIDDDGTLEIFTVNDLNTVFCINNNGKVLWKVFLEGRLSEGGGLRLVRLFNDFGAALVTATENGLLYAINPNTGNILSNYPIYTGVGLSSVPLLLSLSSKFDPLLVILSTHGDLVIHSHAFHCTRILPGDFTLISRIPLLYHNFINSVPGFELLVTSEGGTLSVLSLSLLKEPTNPNQDFLGNTQNDSILFLDKWESPLICQIQNLHRNVSLSLVPTNMNEQTSFIKEFFSTDSLTLHYKISDNLLPNAFSKQYLVRGSIGNIELFSNVHSIQGIHSVTFPLPYKSLISTLSIYVTNEHGISDCIQIPVSFNVTFKHILKWLVYVPFIGTLVVLFILTLESGSILPK</sequence>
<dbReference type="SUPFAM" id="SSF50998">
    <property type="entry name" value="Quinoprotein alcohol dehydrogenase-like"/>
    <property type="match status" value="1"/>
</dbReference>
<evidence type="ECO:0000256" key="5">
    <source>
        <dbReference type="SAM" id="Phobius"/>
    </source>
</evidence>
<evidence type="ECO:0000256" key="1">
    <source>
        <dbReference type="ARBA" id="ARBA00004167"/>
    </source>
</evidence>
<keyword evidence="3 5" id="KW-1133">Transmembrane helix</keyword>